<dbReference type="EMBL" id="BCWF01000017">
    <property type="protein sequence ID" value="GAT23228.1"/>
    <property type="molecule type" value="Genomic_DNA"/>
</dbReference>
<reference evidence="3 4" key="1">
    <citation type="journal article" date="2016" name="DNA Res.">
        <title>Genome sequence of Aspergillus luchuensis NBRC 4314.</title>
        <authorList>
            <person name="Yamada O."/>
            <person name="Machida M."/>
            <person name="Hosoyama A."/>
            <person name="Goto M."/>
            <person name="Takahashi T."/>
            <person name="Futagami T."/>
            <person name="Yamagata Y."/>
            <person name="Takeuchi M."/>
            <person name="Kobayashi T."/>
            <person name="Koike H."/>
            <person name="Abe K."/>
            <person name="Asai K."/>
            <person name="Arita M."/>
            <person name="Fujita N."/>
            <person name="Fukuda K."/>
            <person name="Higa K."/>
            <person name="Horikawa H."/>
            <person name="Ishikawa T."/>
            <person name="Jinno K."/>
            <person name="Kato Y."/>
            <person name="Kirimura K."/>
            <person name="Mizutani O."/>
            <person name="Nakasone K."/>
            <person name="Sano M."/>
            <person name="Shiraishi Y."/>
            <person name="Tsukahara M."/>
            <person name="Gomi K."/>
        </authorList>
    </citation>
    <scope>NUCLEOTIDE SEQUENCE [LARGE SCALE GENOMIC DNA]</scope>
    <source>
        <strain evidence="3 4">RIB 2604</strain>
    </source>
</reference>
<feature type="region of interest" description="Disordered" evidence="1">
    <location>
        <begin position="60"/>
        <end position="91"/>
    </location>
</feature>
<name>A0A146FBE6_ASPKA</name>
<feature type="compositionally biased region" description="Low complexity" evidence="1">
    <location>
        <begin position="72"/>
        <end position="83"/>
    </location>
</feature>
<organism evidence="3 4">
    <name type="scientific">Aspergillus kawachii</name>
    <name type="common">White koji mold</name>
    <name type="synonym">Aspergillus awamori var. kawachi</name>
    <dbReference type="NCBI Taxonomy" id="1069201"/>
    <lineage>
        <taxon>Eukaryota</taxon>
        <taxon>Fungi</taxon>
        <taxon>Dikarya</taxon>
        <taxon>Ascomycota</taxon>
        <taxon>Pezizomycotina</taxon>
        <taxon>Eurotiomycetes</taxon>
        <taxon>Eurotiomycetidae</taxon>
        <taxon>Eurotiales</taxon>
        <taxon>Aspergillaceae</taxon>
        <taxon>Aspergillus</taxon>
        <taxon>Aspergillus subgen. Circumdati</taxon>
    </lineage>
</organism>
<keyword evidence="2" id="KW-0732">Signal</keyword>
<comment type="caution">
    <text evidence="3">The sequence shown here is derived from an EMBL/GenBank/DDBJ whole genome shotgun (WGS) entry which is preliminary data.</text>
</comment>
<dbReference type="Proteomes" id="UP000075230">
    <property type="component" value="Unassembled WGS sequence"/>
</dbReference>
<sequence length="118" mass="12289">MKLTITLLLLGVVSTVNGYVCFFEQASHDQRTATRPAATATTVTSPLMFNPAWKRTVPAKMAPSTNGADLSAHPAQPQAVPPQLRHPLALVPAAPDSAKALSQALVSALPSPGLQLSP</sequence>
<feature type="chain" id="PRO_5007523667" evidence="2">
    <location>
        <begin position="19"/>
        <end position="118"/>
    </location>
</feature>
<evidence type="ECO:0000313" key="4">
    <source>
        <dbReference type="Proteomes" id="UP000075230"/>
    </source>
</evidence>
<reference evidence="4" key="2">
    <citation type="submission" date="2016-02" db="EMBL/GenBank/DDBJ databases">
        <title>Genome sequencing of Aspergillus luchuensis NBRC 4314.</title>
        <authorList>
            <person name="Yamada O."/>
        </authorList>
    </citation>
    <scope>NUCLEOTIDE SEQUENCE [LARGE SCALE GENOMIC DNA]</scope>
    <source>
        <strain evidence="4">RIB 2604</strain>
    </source>
</reference>
<proteinExistence type="predicted"/>
<accession>A0A146FBE6</accession>
<protein>
    <submittedName>
        <fullName evidence="3">Similar to An01g12260</fullName>
    </submittedName>
</protein>
<gene>
    <name evidence="3" type="ORF">RIB2604_01703660</name>
</gene>
<evidence type="ECO:0000256" key="2">
    <source>
        <dbReference type="SAM" id="SignalP"/>
    </source>
</evidence>
<dbReference type="AlphaFoldDB" id="A0A146FBE6"/>
<evidence type="ECO:0000313" key="3">
    <source>
        <dbReference type="EMBL" id="GAT23228.1"/>
    </source>
</evidence>
<evidence type="ECO:0000256" key="1">
    <source>
        <dbReference type="SAM" id="MobiDB-lite"/>
    </source>
</evidence>
<feature type="signal peptide" evidence="2">
    <location>
        <begin position="1"/>
        <end position="18"/>
    </location>
</feature>